<keyword evidence="8 15" id="KW-0862">Zinc</keyword>
<gene>
    <name evidence="15 18" type="primary">mutM</name>
    <name evidence="15" type="synonym">fpg</name>
    <name evidence="18" type="ORF">SCTVLC_2520</name>
</gene>
<reference evidence="18" key="1">
    <citation type="submission" date="2013-06" db="EMBL/GenBank/DDBJ databases">
        <authorList>
            <person name="Mazano-Marin A."/>
        </authorList>
    </citation>
    <scope>NUCLEOTIDE SEQUENCE</scope>
    <source>
        <strain evidence="18">SCt-VLC</strain>
    </source>
</reference>
<dbReference type="GO" id="GO:0006284">
    <property type="term" value="P:base-excision repair"/>
    <property type="evidence" value="ECO:0007669"/>
    <property type="project" value="InterPro"/>
</dbReference>
<evidence type="ECO:0000256" key="12">
    <source>
        <dbReference type="ARBA" id="ARBA00023268"/>
    </source>
</evidence>
<dbReference type="InterPro" id="IPR010663">
    <property type="entry name" value="Znf_FPG/IleRS"/>
</dbReference>
<dbReference type="EC" id="3.2.2.23" evidence="15"/>
<comment type="subunit">
    <text evidence="3 15">Monomer.</text>
</comment>
<feature type="binding site" evidence="15">
    <location>
        <position position="111"/>
    </location>
    <ligand>
        <name>DNA</name>
        <dbReference type="ChEBI" id="CHEBI:16991"/>
    </ligand>
</feature>
<dbReference type="GO" id="GO:0003684">
    <property type="term" value="F:damaged DNA binding"/>
    <property type="evidence" value="ECO:0007669"/>
    <property type="project" value="InterPro"/>
</dbReference>
<comment type="catalytic activity">
    <reaction evidence="1 15">
        <text>Hydrolysis of DNA containing ring-opened 7-methylguanine residues, releasing 2,6-diamino-4-hydroxy-5-(N-methyl)formamidopyrimidine.</text>
        <dbReference type="EC" id="3.2.2.23"/>
    </reaction>
</comment>
<dbReference type="PROSITE" id="PS51068">
    <property type="entry name" value="FPG_CAT"/>
    <property type="match status" value="1"/>
</dbReference>
<evidence type="ECO:0000256" key="13">
    <source>
        <dbReference type="ARBA" id="ARBA00023295"/>
    </source>
</evidence>
<evidence type="ECO:0000256" key="3">
    <source>
        <dbReference type="ARBA" id="ARBA00011245"/>
    </source>
</evidence>
<keyword evidence="7 15" id="KW-0378">Hydrolase</keyword>
<evidence type="ECO:0000256" key="5">
    <source>
        <dbReference type="ARBA" id="ARBA00022763"/>
    </source>
</evidence>
<dbReference type="SUPFAM" id="SSF81624">
    <property type="entry name" value="N-terminal domain of MutM-like DNA repair proteins"/>
    <property type="match status" value="1"/>
</dbReference>
<keyword evidence="12 15" id="KW-0511">Multifunctional enzyme</keyword>
<dbReference type="SMART" id="SM01232">
    <property type="entry name" value="H2TH"/>
    <property type="match status" value="1"/>
</dbReference>
<keyword evidence="9 15" id="KW-0238">DNA-binding</keyword>
<evidence type="ECO:0000256" key="8">
    <source>
        <dbReference type="ARBA" id="ARBA00022833"/>
    </source>
</evidence>
<evidence type="ECO:0000256" key="11">
    <source>
        <dbReference type="ARBA" id="ARBA00023239"/>
    </source>
</evidence>
<feature type="active site" description="Proton donor" evidence="15">
    <location>
        <position position="3"/>
    </location>
</feature>
<protein>
    <recommendedName>
        <fullName evidence="15">Formamidopyrimidine-DNA glycosylase</fullName>
        <shortName evidence="15">Fapy-DNA glycosylase</shortName>
        <ecNumber evidence="15">3.2.2.23</ecNumber>
    </recommendedName>
    <alternativeName>
        <fullName evidence="15">DNA-(apurinic or apyrimidinic site) lyase MutM</fullName>
        <shortName evidence="15">AP lyase MutM</shortName>
        <ecNumber evidence="15">4.2.99.18</ecNumber>
    </alternativeName>
</protein>
<keyword evidence="11 15" id="KW-0456">Lyase</keyword>
<dbReference type="GO" id="GO:0140078">
    <property type="term" value="F:class I DNA-(apurinic or apyrimidinic site) endonuclease activity"/>
    <property type="evidence" value="ECO:0007669"/>
    <property type="project" value="UniProtKB-EC"/>
</dbReference>
<dbReference type="InterPro" id="IPR035937">
    <property type="entry name" value="FPG_N"/>
</dbReference>
<accession>A0A068RE16</accession>
<keyword evidence="4 15" id="KW-0479">Metal-binding</keyword>
<dbReference type="InterPro" id="IPR012319">
    <property type="entry name" value="FPG_cat"/>
</dbReference>
<name>A0A068RE16_9GAMM</name>
<feature type="binding site" evidence="15">
    <location>
        <position position="92"/>
    </location>
    <ligand>
        <name>DNA</name>
        <dbReference type="ChEBI" id="CHEBI:16991"/>
    </ligand>
</feature>
<keyword evidence="6 15" id="KW-0863">Zinc-finger</keyword>
<evidence type="ECO:0000313" key="18">
    <source>
        <dbReference type="EMBL" id="CDG49148.1"/>
    </source>
</evidence>
<dbReference type="SMART" id="SM00898">
    <property type="entry name" value="Fapy_DNA_glyco"/>
    <property type="match status" value="1"/>
</dbReference>
<evidence type="ECO:0000256" key="9">
    <source>
        <dbReference type="ARBA" id="ARBA00023125"/>
    </source>
</evidence>
<evidence type="ECO:0000256" key="7">
    <source>
        <dbReference type="ARBA" id="ARBA00022801"/>
    </source>
</evidence>
<dbReference type="EC" id="4.2.99.18" evidence="15"/>
<comment type="cofactor">
    <cofactor evidence="15">
        <name>Zn(2+)</name>
        <dbReference type="ChEBI" id="CHEBI:29105"/>
    </cofactor>
    <text evidence="15">Binds 1 zinc ion per subunit.</text>
</comment>
<dbReference type="AlphaFoldDB" id="A0A068RE16"/>
<dbReference type="HAMAP" id="MF_00103">
    <property type="entry name" value="Fapy_DNA_glycosyl"/>
    <property type="match status" value="1"/>
</dbReference>
<evidence type="ECO:0000256" key="15">
    <source>
        <dbReference type="HAMAP-Rule" id="MF_00103"/>
    </source>
</evidence>
<sequence>MPELPEVETSRRGIEPYLVGHSIQYAIVRNARLRWPVSEQILTLSDQPVHSVQRRAKYLLIELEHGWIIVHLGMSGSLCMLRKENQDAAGKHDHIDLVISNGMILRYTDPRRFGAWLWCEDLAASNVLVHLGPEPLSEAFNGTYLYKKSRNKRTRLKPWLMDNKLVVGVGNIYASESLFSAGILPDRQADSLSKTEADLLAATIKEVLQRSIEQGGTTLRDFLQSDGKPGYFAQELQVYGRAGEPCRACGLPIESTKHGQRSTFFCCHCQR</sequence>
<dbReference type="PROSITE" id="PS01242">
    <property type="entry name" value="ZF_FPG_1"/>
    <property type="match status" value="1"/>
</dbReference>
<dbReference type="Pfam" id="PF06827">
    <property type="entry name" value="zf-FPG_IleRS"/>
    <property type="match status" value="1"/>
</dbReference>
<dbReference type="Pfam" id="PF06831">
    <property type="entry name" value="H2TH"/>
    <property type="match status" value="1"/>
</dbReference>
<dbReference type="SUPFAM" id="SSF46946">
    <property type="entry name" value="S13-like H2TH domain"/>
    <property type="match status" value="1"/>
</dbReference>
<dbReference type="InterPro" id="IPR020629">
    <property type="entry name" value="FPG_Glyclase"/>
</dbReference>
<comment type="catalytic activity">
    <reaction evidence="14 15">
        <text>2'-deoxyribonucleotide-(2'-deoxyribose 5'-phosphate)-2'-deoxyribonucleotide-DNA = a 3'-end 2'-deoxyribonucleotide-(2,3-dehydro-2,3-deoxyribose 5'-phosphate)-DNA + a 5'-end 5'-phospho-2'-deoxyribonucleoside-DNA + H(+)</text>
        <dbReference type="Rhea" id="RHEA:66592"/>
        <dbReference type="Rhea" id="RHEA-COMP:13180"/>
        <dbReference type="Rhea" id="RHEA-COMP:16897"/>
        <dbReference type="Rhea" id="RHEA-COMP:17067"/>
        <dbReference type="ChEBI" id="CHEBI:15378"/>
        <dbReference type="ChEBI" id="CHEBI:136412"/>
        <dbReference type="ChEBI" id="CHEBI:157695"/>
        <dbReference type="ChEBI" id="CHEBI:167181"/>
        <dbReference type="EC" id="4.2.99.18"/>
    </reaction>
</comment>
<dbReference type="Gene3D" id="3.20.190.10">
    <property type="entry name" value="MutM-like, N-terminal"/>
    <property type="match status" value="1"/>
</dbReference>
<evidence type="ECO:0000256" key="1">
    <source>
        <dbReference type="ARBA" id="ARBA00001668"/>
    </source>
</evidence>
<evidence type="ECO:0000259" key="17">
    <source>
        <dbReference type="PROSITE" id="PS51068"/>
    </source>
</evidence>
<dbReference type="InterPro" id="IPR010979">
    <property type="entry name" value="Ribosomal_uS13-like_H2TH"/>
</dbReference>
<dbReference type="InterPro" id="IPR000214">
    <property type="entry name" value="Znf_DNA_glyclase/AP_lyase"/>
</dbReference>
<keyword evidence="10 15" id="KW-0234">DNA repair</keyword>
<keyword evidence="13 15" id="KW-0326">Glycosidase</keyword>
<dbReference type="InterPro" id="IPR015887">
    <property type="entry name" value="DNA_glyclase_Znf_dom_DNA_BS"/>
</dbReference>
<dbReference type="PANTHER" id="PTHR22993">
    <property type="entry name" value="FORMAMIDOPYRIMIDINE-DNA GLYCOSYLASE"/>
    <property type="match status" value="1"/>
</dbReference>
<reference evidence="18" key="2">
    <citation type="journal article" date="2014" name="Genome Biol. Evol.">
        <title>Settling down: the genome of Serratia symbiotica from the aphid Cinara tujafilina zooms in on the process of accommodation to a cooperative intracellular life.</title>
        <authorList>
            <person name="Manzano-Marin A."/>
            <person name="Latorre A."/>
        </authorList>
    </citation>
    <scope>NUCLEOTIDE SEQUENCE</scope>
    <source>
        <strain evidence="18">SCt-VLC</strain>
    </source>
</reference>
<dbReference type="Pfam" id="PF01149">
    <property type="entry name" value="Fapy_DNA_glyco"/>
    <property type="match status" value="1"/>
</dbReference>
<feature type="binding site" evidence="15">
    <location>
        <position position="152"/>
    </location>
    <ligand>
        <name>DNA</name>
        <dbReference type="ChEBI" id="CHEBI:16991"/>
    </ligand>
</feature>
<feature type="domain" description="FPG-type" evidence="16">
    <location>
        <begin position="237"/>
        <end position="271"/>
    </location>
</feature>
<feature type="active site" description="Proton donor; for delta-elimination activity" evidence="15">
    <location>
        <position position="261"/>
    </location>
</feature>
<evidence type="ECO:0000256" key="6">
    <source>
        <dbReference type="ARBA" id="ARBA00022771"/>
    </source>
</evidence>
<proteinExistence type="inferred from homology"/>
<feature type="active site" description="Schiff-base intermediate with DNA" evidence="15">
    <location>
        <position position="2"/>
    </location>
</feature>
<organism evidence="18">
    <name type="scientific">Serratia symbiotica SCt-VLC</name>
    <dbReference type="NCBI Taxonomy" id="1347341"/>
    <lineage>
        <taxon>Bacteria</taxon>
        <taxon>Pseudomonadati</taxon>
        <taxon>Pseudomonadota</taxon>
        <taxon>Gammaproteobacteria</taxon>
        <taxon>Enterobacterales</taxon>
        <taxon>Yersiniaceae</taxon>
        <taxon>Serratia</taxon>
        <taxon>Serratia symbiotica</taxon>
    </lineage>
</organism>
<dbReference type="NCBIfam" id="TIGR00577">
    <property type="entry name" value="fpg"/>
    <property type="match status" value="1"/>
</dbReference>
<feature type="domain" description="Formamidopyrimidine-DNA glycosylase catalytic" evidence="17">
    <location>
        <begin position="2"/>
        <end position="114"/>
    </location>
</feature>
<evidence type="ECO:0000259" key="16">
    <source>
        <dbReference type="PROSITE" id="PS51066"/>
    </source>
</evidence>
<dbReference type="OrthoDB" id="9800855at2"/>
<dbReference type="PANTHER" id="PTHR22993:SF9">
    <property type="entry name" value="FORMAMIDOPYRIMIDINE-DNA GLYCOSYLASE"/>
    <property type="match status" value="1"/>
</dbReference>
<dbReference type="FunFam" id="1.10.8.50:FF:000003">
    <property type="entry name" value="Formamidopyrimidine-DNA glycosylase"/>
    <property type="match status" value="1"/>
</dbReference>
<comment type="function">
    <text evidence="15">Involved in base excision repair of DNA damaged by oxidation or by mutagenic agents. Acts as DNA glycosylase that recognizes and removes damaged bases. Has a preference for oxidized purines, such as 7,8-dihydro-8-oxoguanine (8-oxoG). Has AP (apurinic/apyrimidinic) lyase activity and introduces nicks in the DNA strand. Cleaves the DNA backbone by beta-delta elimination to generate a single-strand break at the site of the removed base with both 3'- and 5'-phosphates.</text>
</comment>
<evidence type="ECO:0000256" key="10">
    <source>
        <dbReference type="ARBA" id="ARBA00023204"/>
    </source>
</evidence>
<keyword evidence="5 15" id="KW-0227">DNA damage</keyword>
<dbReference type="EMBL" id="FR904243">
    <property type="protein sequence ID" value="CDG49148.1"/>
    <property type="molecule type" value="Genomic_DNA"/>
</dbReference>
<dbReference type="RefSeq" id="WP_061771080.1">
    <property type="nucleotide sequence ID" value="NZ_FR904243.1"/>
</dbReference>
<dbReference type="InterPro" id="IPR015886">
    <property type="entry name" value="H2TH_FPG"/>
</dbReference>
<dbReference type="CDD" id="cd08966">
    <property type="entry name" value="EcFpg-like_N"/>
    <property type="match status" value="1"/>
</dbReference>
<dbReference type="Gene3D" id="1.10.8.50">
    <property type="match status" value="1"/>
</dbReference>
<dbReference type="FunFam" id="3.20.190.10:FF:000001">
    <property type="entry name" value="Formamidopyrimidine-DNA glycosylase"/>
    <property type="match status" value="1"/>
</dbReference>
<evidence type="ECO:0000256" key="14">
    <source>
        <dbReference type="ARBA" id="ARBA00044632"/>
    </source>
</evidence>
<dbReference type="GO" id="GO:0008270">
    <property type="term" value="F:zinc ion binding"/>
    <property type="evidence" value="ECO:0007669"/>
    <property type="project" value="UniProtKB-UniRule"/>
</dbReference>
<dbReference type="PROSITE" id="PS51066">
    <property type="entry name" value="ZF_FPG_2"/>
    <property type="match status" value="1"/>
</dbReference>
<dbReference type="SUPFAM" id="SSF57716">
    <property type="entry name" value="Glucocorticoid receptor-like (DNA-binding domain)"/>
    <property type="match status" value="1"/>
</dbReference>
<comment type="similarity">
    <text evidence="2 15">Belongs to the FPG family.</text>
</comment>
<evidence type="ECO:0000256" key="4">
    <source>
        <dbReference type="ARBA" id="ARBA00022723"/>
    </source>
</evidence>
<evidence type="ECO:0000256" key="2">
    <source>
        <dbReference type="ARBA" id="ARBA00009409"/>
    </source>
</evidence>
<dbReference type="NCBIfam" id="NF002211">
    <property type="entry name" value="PRK01103.1"/>
    <property type="match status" value="1"/>
</dbReference>
<feature type="active site" description="Proton donor; for beta-elimination activity" evidence="15">
    <location>
        <position position="57"/>
    </location>
</feature>
<dbReference type="GO" id="GO:0034039">
    <property type="term" value="F:8-oxo-7,8-dihydroguanine DNA N-glycosylase activity"/>
    <property type="evidence" value="ECO:0007669"/>
    <property type="project" value="TreeGrafter"/>
</dbReference>